<dbReference type="EMBL" id="JACJVQ010000005">
    <property type="protein sequence ID" value="MBB6633824.1"/>
    <property type="molecule type" value="Genomic_DNA"/>
</dbReference>
<dbReference type="RefSeq" id="WP_185119040.1">
    <property type="nucleotide sequence ID" value="NZ_JACJVQ010000005.1"/>
</dbReference>
<gene>
    <name evidence="1" type="ORF">H7B67_06860</name>
</gene>
<reference evidence="1 2" key="1">
    <citation type="submission" date="2020-08" db="EMBL/GenBank/DDBJ databases">
        <title>Cohnella phylogeny.</title>
        <authorList>
            <person name="Dunlap C."/>
        </authorList>
    </citation>
    <scope>NUCLEOTIDE SEQUENCE [LARGE SCALE GENOMIC DNA]</scope>
    <source>
        <strain evidence="1 2">DSM 25241</strain>
    </source>
</reference>
<keyword evidence="2" id="KW-1185">Reference proteome</keyword>
<protein>
    <submittedName>
        <fullName evidence="1">Uncharacterized protein</fullName>
    </submittedName>
</protein>
<proteinExistence type="predicted"/>
<comment type="caution">
    <text evidence="1">The sequence shown here is derived from an EMBL/GenBank/DDBJ whole genome shotgun (WGS) entry which is preliminary data.</text>
</comment>
<evidence type="ECO:0000313" key="1">
    <source>
        <dbReference type="EMBL" id="MBB6633824.1"/>
    </source>
</evidence>
<sequence>MTKNKASADGSYLFQVDILVRAPSNGIAMEKLLHLLNEGELEDYRIVSGVQLGETIQQELDSTDRPSPILTDSLDAKIRGFIQSNKLIRVNLNRGKGVKQSMPCRVVNFDPEQMLLTLYHVDEKRVYSVYMYEIDDFIE</sequence>
<dbReference type="Proteomes" id="UP000535838">
    <property type="component" value="Unassembled WGS sequence"/>
</dbReference>
<accession>A0A841SPE2</accession>
<evidence type="ECO:0000313" key="2">
    <source>
        <dbReference type="Proteomes" id="UP000535838"/>
    </source>
</evidence>
<organism evidence="1 2">
    <name type="scientific">Cohnella thailandensis</name>
    <dbReference type="NCBI Taxonomy" id="557557"/>
    <lineage>
        <taxon>Bacteria</taxon>
        <taxon>Bacillati</taxon>
        <taxon>Bacillota</taxon>
        <taxon>Bacilli</taxon>
        <taxon>Bacillales</taxon>
        <taxon>Paenibacillaceae</taxon>
        <taxon>Cohnella</taxon>
    </lineage>
</organism>
<dbReference type="AlphaFoldDB" id="A0A841SPE2"/>
<name>A0A841SPE2_9BACL</name>